<name>A0A6J2Q7H6_COTGO</name>
<keyword evidence="4" id="KW-1133">Transmembrane helix</keyword>
<dbReference type="InterPro" id="IPR006703">
    <property type="entry name" value="G_AIG1"/>
</dbReference>
<dbReference type="PANTHER" id="PTHR10903:SF190">
    <property type="entry name" value="GTPASE IMAP FAMILY MEMBER 4-LIKE"/>
    <property type="match status" value="1"/>
</dbReference>
<dbReference type="PROSITE" id="PS51720">
    <property type="entry name" value="G_AIG1"/>
    <property type="match status" value="1"/>
</dbReference>
<evidence type="ECO:0000256" key="1">
    <source>
        <dbReference type="ARBA" id="ARBA00008535"/>
    </source>
</evidence>
<dbReference type="GO" id="GO:0005525">
    <property type="term" value="F:GTP binding"/>
    <property type="evidence" value="ECO:0007669"/>
    <property type="project" value="UniProtKB-KW"/>
</dbReference>
<comment type="similarity">
    <text evidence="1">Belongs to the TRAFAC class TrmE-Era-EngA-EngB-Septin-like GTPase superfamily. AIG1/Toc34/Toc159-like paraseptin GTPase family. IAN subfamily.</text>
</comment>
<feature type="domain" description="AIG1-type G" evidence="5">
    <location>
        <begin position="25"/>
        <end position="236"/>
    </location>
</feature>
<proteinExistence type="inferred from homology"/>
<dbReference type="Pfam" id="PF04548">
    <property type="entry name" value="AIG1"/>
    <property type="match status" value="1"/>
</dbReference>
<dbReference type="Gene3D" id="3.40.50.300">
    <property type="entry name" value="P-loop containing nucleotide triphosphate hydrolases"/>
    <property type="match status" value="1"/>
</dbReference>
<dbReference type="OrthoDB" id="8954335at2759"/>
<dbReference type="InterPro" id="IPR045058">
    <property type="entry name" value="GIMA/IAN/Toc"/>
</dbReference>
<dbReference type="FunFam" id="3.40.50.300:FF:002274">
    <property type="entry name" value="Si:dkeyp-69e1.8"/>
    <property type="match status" value="1"/>
</dbReference>
<sequence length="354" mass="40151">MKFEDVGENISDMAGEELEDQSNQVEPLRIMLLGKSGVGKSSSGNTLLGQQVFKSDMKLRRVTNHCEKASGTVKDVPIPVKGKTKDVSFSVIDTPGLFETDRNKEVVVRDILKCVKLQDPGPHVFVLVVPVGRMTREDQDTHTLIEAMFGSSVWDYTIVLFTHGDRLEGKTINDIITESEDNLRNFIRKCSGGFHVFNNKTPQDQDQVTSFFEKVQIMVALNGGHYYKPNLYPIKERKVREKQESILAERNAEISGKETELMERFQGQELEKKKNDLWRKEEDKARVVAENYICMVDYIWMFILILGGIGLIGVIFGGPVVWLSSGVLIWSLILFKKHIIHPAISGKIPFFQKM</sequence>
<dbReference type="InterPro" id="IPR027417">
    <property type="entry name" value="P-loop_NTPase"/>
</dbReference>
<keyword evidence="4" id="KW-0472">Membrane</keyword>
<dbReference type="KEGG" id="cgob:115012746"/>
<gene>
    <name evidence="7" type="primary">LOC115012746</name>
</gene>
<dbReference type="RefSeq" id="XP_029294388.1">
    <property type="nucleotide sequence ID" value="XM_029438528.1"/>
</dbReference>
<dbReference type="PANTHER" id="PTHR10903">
    <property type="entry name" value="GTPASE, IMAP FAMILY MEMBER-RELATED"/>
    <property type="match status" value="1"/>
</dbReference>
<evidence type="ECO:0000259" key="5">
    <source>
        <dbReference type="PROSITE" id="PS51720"/>
    </source>
</evidence>
<dbReference type="AlphaFoldDB" id="A0A6J2Q7H6"/>
<organism evidence="6 7">
    <name type="scientific">Cottoperca gobio</name>
    <name type="common">Frogmouth</name>
    <name type="synonym">Aphritis gobio</name>
    <dbReference type="NCBI Taxonomy" id="56716"/>
    <lineage>
        <taxon>Eukaryota</taxon>
        <taxon>Metazoa</taxon>
        <taxon>Chordata</taxon>
        <taxon>Craniata</taxon>
        <taxon>Vertebrata</taxon>
        <taxon>Euteleostomi</taxon>
        <taxon>Actinopterygii</taxon>
        <taxon>Neopterygii</taxon>
        <taxon>Teleostei</taxon>
        <taxon>Neoteleostei</taxon>
        <taxon>Acanthomorphata</taxon>
        <taxon>Eupercaria</taxon>
        <taxon>Perciformes</taxon>
        <taxon>Notothenioidei</taxon>
        <taxon>Bovichtidae</taxon>
        <taxon>Cottoperca</taxon>
    </lineage>
</organism>
<keyword evidence="2" id="KW-0547">Nucleotide-binding</keyword>
<dbReference type="CDD" id="cd01852">
    <property type="entry name" value="AIG1"/>
    <property type="match status" value="1"/>
</dbReference>
<dbReference type="GeneID" id="115012746"/>
<accession>A0A6J2Q7H6</accession>
<reference evidence="7" key="1">
    <citation type="submission" date="2025-08" db="UniProtKB">
        <authorList>
            <consortium name="RefSeq"/>
        </authorList>
    </citation>
    <scope>IDENTIFICATION</scope>
</reference>
<evidence type="ECO:0000256" key="2">
    <source>
        <dbReference type="ARBA" id="ARBA00022741"/>
    </source>
</evidence>
<dbReference type="InParanoid" id="A0A6J2Q7H6"/>
<dbReference type="FunCoup" id="A0A6J2Q7H6">
    <property type="interactions" value="32"/>
</dbReference>
<protein>
    <submittedName>
        <fullName evidence="7">GTPase IMAP family member 7-like</fullName>
    </submittedName>
</protein>
<feature type="transmembrane region" description="Helical" evidence="4">
    <location>
        <begin position="298"/>
        <end position="330"/>
    </location>
</feature>
<evidence type="ECO:0000313" key="7">
    <source>
        <dbReference type="RefSeq" id="XP_029294388.1"/>
    </source>
</evidence>
<dbReference type="SUPFAM" id="SSF52540">
    <property type="entry name" value="P-loop containing nucleoside triphosphate hydrolases"/>
    <property type="match status" value="1"/>
</dbReference>
<evidence type="ECO:0000256" key="3">
    <source>
        <dbReference type="ARBA" id="ARBA00023134"/>
    </source>
</evidence>
<keyword evidence="6" id="KW-1185">Reference proteome</keyword>
<dbReference type="Proteomes" id="UP000504630">
    <property type="component" value="Chromosome 8"/>
</dbReference>
<evidence type="ECO:0000256" key="4">
    <source>
        <dbReference type="SAM" id="Phobius"/>
    </source>
</evidence>
<keyword evidence="3" id="KW-0342">GTP-binding</keyword>
<keyword evidence="4" id="KW-0812">Transmembrane</keyword>
<evidence type="ECO:0000313" key="6">
    <source>
        <dbReference type="Proteomes" id="UP000504630"/>
    </source>
</evidence>